<sequence>MADDLRSRNAQTGLTPDELDALSLTADLAGRLALIVGEGRSRAHDLNELLVHVHAIQHAVMAQAAARIYPERFRLLGEEINHA</sequence>
<name>A0A8J3WLI8_9ACTN</name>
<proteinExistence type="predicted"/>
<evidence type="ECO:0000313" key="1">
    <source>
        <dbReference type="EMBL" id="GIH95344.1"/>
    </source>
</evidence>
<comment type="caution">
    <text evidence="1">The sequence shown here is derived from an EMBL/GenBank/DDBJ whole genome shotgun (WGS) entry which is preliminary data.</text>
</comment>
<reference evidence="1 2" key="1">
    <citation type="submission" date="2021-01" db="EMBL/GenBank/DDBJ databases">
        <title>Whole genome shotgun sequence of Planobispora siamensis NBRC 107568.</title>
        <authorList>
            <person name="Komaki H."/>
            <person name="Tamura T."/>
        </authorList>
    </citation>
    <scope>NUCLEOTIDE SEQUENCE [LARGE SCALE GENOMIC DNA]</scope>
    <source>
        <strain evidence="1 2">NBRC 107568</strain>
    </source>
</reference>
<dbReference type="AlphaFoldDB" id="A0A8J3WLI8"/>
<dbReference type="RefSeq" id="WP_204067441.1">
    <property type="nucleotide sequence ID" value="NZ_BOOJ01000052.1"/>
</dbReference>
<dbReference type="EMBL" id="BOOJ01000052">
    <property type="protein sequence ID" value="GIH95344.1"/>
    <property type="molecule type" value="Genomic_DNA"/>
</dbReference>
<gene>
    <name evidence="1" type="ORF">Psi01_59740</name>
</gene>
<dbReference type="Proteomes" id="UP000619788">
    <property type="component" value="Unassembled WGS sequence"/>
</dbReference>
<protein>
    <submittedName>
        <fullName evidence="1">Uncharacterized protein</fullName>
    </submittedName>
</protein>
<keyword evidence="2" id="KW-1185">Reference proteome</keyword>
<organism evidence="1 2">
    <name type="scientific">Planobispora siamensis</name>
    <dbReference type="NCBI Taxonomy" id="936338"/>
    <lineage>
        <taxon>Bacteria</taxon>
        <taxon>Bacillati</taxon>
        <taxon>Actinomycetota</taxon>
        <taxon>Actinomycetes</taxon>
        <taxon>Streptosporangiales</taxon>
        <taxon>Streptosporangiaceae</taxon>
        <taxon>Planobispora</taxon>
    </lineage>
</organism>
<evidence type="ECO:0000313" key="2">
    <source>
        <dbReference type="Proteomes" id="UP000619788"/>
    </source>
</evidence>
<accession>A0A8J3WLI8</accession>